<comment type="caution">
    <text evidence="2">The sequence shown here is derived from an EMBL/GenBank/DDBJ whole genome shotgun (WGS) entry which is preliminary data.</text>
</comment>
<dbReference type="InterPro" id="IPR006119">
    <property type="entry name" value="Resolv_N"/>
</dbReference>
<evidence type="ECO:0000313" key="3">
    <source>
        <dbReference type="EMBL" id="MDB0580078.1"/>
    </source>
</evidence>
<protein>
    <submittedName>
        <fullName evidence="3">Recombinase family protein</fullName>
    </submittedName>
    <submittedName>
        <fullName evidence="2">Resolvase</fullName>
    </submittedName>
</protein>
<dbReference type="Proteomes" id="UP000031546">
    <property type="component" value="Unassembled WGS sequence"/>
</dbReference>
<evidence type="ECO:0000259" key="1">
    <source>
        <dbReference type="PROSITE" id="PS51736"/>
    </source>
</evidence>
<evidence type="ECO:0000313" key="4">
    <source>
        <dbReference type="Proteomes" id="UP000031546"/>
    </source>
</evidence>
<accession>A0A0C2HI45</accession>
<dbReference type="OrthoDB" id="9797501at2"/>
<feature type="domain" description="Resolvase/invertase-type recombinase catalytic" evidence="1">
    <location>
        <begin position="1"/>
        <end position="132"/>
    </location>
</feature>
<dbReference type="RefSeq" id="WP_040105444.1">
    <property type="nucleotide sequence ID" value="NZ_JABEVU030000001.1"/>
</dbReference>
<name>A0A0C2HI45_9STAP</name>
<dbReference type="InterPro" id="IPR036162">
    <property type="entry name" value="Resolvase-like_N_sf"/>
</dbReference>
<dbReference type="EMBL" id="JXII01000003">
    <property type="protein sequence ID" value="KIH71334.1"/>
    <property type="molecule type" value="Genomic_DNA"/>
</dbReference>
<dbReference type="SMART" id="SM00857">
    <property type="entry name" value="Resolvase"/>
    <property type="match status" value="1"/>
</dbReference>
<dbReference type="PROSITE" id="PS51736">
    <property type="entry name" value="RECOMBINASES_3"/>
    <property type="match status" value="1"/>
</dbReference>
<dbReference type="STRING" id="45670.SN16_04680"/>
<proteinExistence type="predicted"/>
<reference evidence="5" key="2">
    <citation type="submission" date="2020-04" db="EMBL/GenBank/DDBJ databases">
        <title>Genome analysis and biological profiling of marine Cellulosimicrobium funkei MOSEL-ME6.</title>
        <authorList>
            <person name="Tanveer F."/>
            <person name="Xie Y."/>
            <person name="Shinwari Z.K."/>
        </authorList>
    </citation>
    <scope>NUCLEOTIDE SEQUENCE [LARGE SCALE GENOMIC DNA]</scope>
    <source>
        <strain evidence="5">MOSEL-ME25</strain>
    </source>
</reference>
<gene>
    <name evidence="3" type="ORF">F7P68_0006015</name>
    <name evidence="2" type="ORF">SN16_04680</name>
</gene>
<dbReference type="Pfam" id="PF02796">
    <property type="entry name" value="HTH_7"/>
    <property type="match status" value="1"/>
</dbReference>
<reference evidence="2 4" key="1">
    <citation type="submission" date="2015-01" db="EMBL/GenBank/DDBJ databases">
        <title>Genome sequences of high lactate-tolerant strain Salinicoccus roseus W12 with industrial interest.</title>
        <authorList>
            <person name="Wang H."/>
            <person name="Yu B."/>
        </authorList>
    </citation>
    <scope>NUCLEOTIDE SEQUENCE [LARGE SCALE GENOMIC DNA]</scope>
    <source>
        <strain evidence="2 4">W12</strain>
    </source>
</reference>
<sequence length="179" mass="20215">MNYGYARPVELIDSMDAQEQKLAEHAEKLYLEDHDDNKKRTQLNALLSAMKAGDTLYVTDLFILADSTKQLVDLVNTASAKETTIIVLNKGLSIDSETSLTFSASLNLISEFQSDVVKFRTRLGMTEASSKGKQLGRPKRSDDNIKKAIEMYMSKKFTLDEIKEETNISRATLYRHLDL</sequence>
<dbReference type="GO" id="GO:0000150">
    <property type="term" value="F:DNA strand exchange activity"/>
    <property type="evidence" value="ECO:0007669"/>
    <property type="project" value="InterPro"/>
</dbReference>
<dbReference type="Gene3D" id="1.10.10.60">
    <property type="entry name" value="Homeodomain-like"/>
    <property type="match status" value="1"/>
</dbReference>
<reference evidence="3 5" key="4">
    <citation type="submission" date="2022-12" db="EMBL/GenBank/DDBJ databases">
        <title>Genome analysis and biological profiling of marine Salinicoccus roseus MOSEL-ME25.</title>
        <authorList>
            <person name="Mirza F.T."/>
            <person name="Xie Y."/>
            <person name="Shinwari Z.K."/>
        </authorList>
    </citation>
    <scope>NUCLEOTIDE SEQUENCE [LARGE SCALE GENOMIC DNA]</scope>
    <source>
        <strain evidence="3 5">MOSEL-ME25</strain>
    </source>
</reference>
<reference evidence="3" key="3">
    <citation type="submission" date="2020-04" db="EMBL/GenBank/DDBJ databases">
        <authorList>
            <person name="Tanveer F."/>
            <person name="Xie Y."/>
            <person name="Shinwari Z.K."/>
        </authorList>
    </citation>
    <scope>NUCLEOTIDE SEQUENCE</scope>
    <source>
        <strain evidence="3">MOSEL-ME25</strain>
    </source>
</reference>
<dbReference type="Gene3D" id="3.40.50.1390">
    <property type="entry name" value="Resolvase, N-terminal catalytic domain"/>
    <property type="match status" value="1"/>
</dbReference>
<dbReference type="InterPro" id="IPR006120">
    <property type="entry name" value="Resolvase_HTH_dom"/>
</dbReference>
<dbReference type="Proteomes" id="UP000527860">
    <property type="component" value="Unassembled WGS sequence"/>
</dbReference>
<dbReference type="GeneID" id="77844841"/>
<dbReference type="AlphaFoldDB" id="A0A0C2HI45"/>
<dbReference type="GO" id="GO:0003677">
    <property type="term" value="F:DNA binding"/>
    <property type="evidence" value="ECO:0007669"/>
    <property type="project" value="InterPro"/>
</dbReference>
<organism evidence="2 4">
    <name type="scientific">Salinicoccus roseus</name>
    <dbReference type="NCBI Taxonomy" id="45670"/>
    <lineage>
        <taxon>Bacteria</taxon>
        <taxon>Bacillati</taxon>
        <taxon>Bacillota</taxon>
        <taxon>Bacilli</taxon>
        <taxon>Bacillales</taxon>
        <taxon>Staphylococcaceae</taxon>
        <taxon>Salinicoccus</taxon>
    </lineage>
</organism>
<dbReference type="SUPFAM" id="SSF53041">
    <property type="entry name" value="Resolvase-like"/>
    <property type="match status" value="1"/>
</dbReference>
<keyword evidence="5" id="KW-1185">Reference proteome</keyword>
<evidence type="ECO:0000313" key="2">
    <source>
        <dbReference type="EMBL" id="KIH71334.1"/>
    </source>
</evidence>
<dbReference type="EMBL" id="JABEVU030000001">
    <property type="protein sequence ID" value="MDB0580078.1"/>
    <property type="molecule type" value="Genomic_DNA"/>
</dbReference>
<evidence type="ECO:0000313" key="5">
    <source>
        <dbReference type="Proteomes" id="UP000527860"/>
    </source>
</evidence>
<dbReference type="Pfam" id="PF00239">
    <property type="entry name" value="Resolvase"/>
    <property type="match status" value="1"/>
</dbReference>